<evidence type="ECO:0000259" key="3">
    <source>
        <dbReference type="Pfam" id="PF03816"/>
    </source>
</evidence>
<comment type="caution">
    <text evidence="4">The sequence shown here is derived from an EMBL/GenBank/DDBJ whole genome shotgun (WGS) entry which is preliminary data.</text>
</comment>
<dbReference type="EMBL" id="JAHQCW010000011">
    <property type="protein sequence ID" value="MBU9736555.1"/>
    <property type="molecule type" value="Genomic_DNA"/>
</dbReference>
<comment type="similarity">
    <text evidence="1">Belongs to the LytR/CpsA/Psr (LCP) family.</text>
</comment>
<dbReference type="InterPro" id="IPR004474">
    <property type="entry name" value="LytR_CpsA_psr"/>
</dbReference>
<name>A0A949K0K7_9FIRM</name>
<dbReference type="PANTHER" id="PTHR33392:SF6">
    <property type="entry name" value="POLYISOPRENYL-TEICHOIC ACID--PEPTIDOGLYCAN TEICHOIC ACID TRANSFERASE TAGU"/>
    <property type="match status" value="1"/>
</dbReference>
<dbReference type="RefSeq" id="WP_158346140.1">
    <property type="nucleotide sequence ID" value="NZ_JAHQCW010000011.1"/>
</dbReference>
<dbReference type="NCBIfam" id="TIGR00350">
    <property type="entry name" value="lytR_cpsA_psr"/>
    <property type="match status" value="1"/>
</dbReference>
<dbReference type="Gene3D" id="3.40.630.190">
    <property type="entry name" value="LCP protein"/>
    <property type="match status" value="1"/>
</dbReference>
<gene>
    <name evidence="4" type="ORF">KTH89_08395</name>
</gene>
<dbReference type="InterPro" id="IPR050922">
    <property type="entry name" value="LytR/CpsA/Psr_CW_biosynth"/>
</dbReference>
<protein>
    <submittedName>
        <fullName evidence="4">LCP family protein</fullName>
    </submittedName>
</protein>
<evidence type="ECO:0000256" key="1">
    <source>
        <dbReference type="ARBA" id="ARBA00006068"/>
    </source>
</evidence>
<keyword evidence="2" id="KW-0472">Membrane</keyword>
<feature type="transmembrane region" description="Helical" evidence="2">
    <location>
        <begin position="21"/>
        <end position="42"/>
    </location>
</feature>
<keyword evidence="2" id="KW-0812">Transmembrane</keyword>
<keyword evidence="2" id="KW-1133">Transmembrane helix</keyword>
<evidence type="ECO:0000313" key="4">
    <source>
        <dbReference type="EMBL" id="MBU9736555.1"/>
    </source>
</evidence>
<sequence>MANTKASPKRKGSKKARRRRRRILLVIEILVLLILLAVLFVVSKLDKIQQDKEFKGEDTQKNELADEVQETLDGYTNIALFGLDSRESGNLDKGSHSDTIMVASINNKTKEVKLVSVYRDTYLNQADGKDSYHKANQAYFTGGPKQAVDMLNLNLDLKIEDYVTIDWAALVAVIDDLGGIDIDIQEDEIIHLNNYTVSVSEETGVKTNKVTQPGLQTLDGVQATSYARIRYTAGDDFKRTERQRLVLTLVAEKAKKASIGTLSKIVDHVFPMIKTSLTYSEIIAMAGDITAYSVGETGGFPSDHSTGSVGKMSVVFANGLVENDKTLHEFLFDGENYTPSKEVQNINDYLIKKTGKTPTQSSGQSEAGAEE</sequence>
<evidence type="ECO:0000256" key="2">
    <source>
        <dbReference type="SAM" id="Phobius"/>
    </source>
</evidence>
<dbReference type="PANTHER" id="PTHR33392">
    <property type="entry name" value="POLYISOPRENYL-TEICHOIC ACID--PEPTIDOGLYCAN TEICHOIC ACID TRANSFERASE TAGU"/>
    <property type="match status" value="1"/>
</dbReference>
<keyword evidence="5" id="KW-1185">Reference proteome</keyword>
<evidence type="ECO:0000313" key="5">
    <source>
        <dbReference type="Proteomes" id="UP000712157"/>
    </source>
</evidence>
<proteinExistence type="inferred from homology"/>
<organism evidence="4 5">
    <name type="scientific">Diplocloster agilis</name>
    <dbReference type="NCBI Taxonomy" id="2850323"/>
    <lineage>
        <taxon>Bacteria</taxon>
        <taxon>Bacillati</taxon>
        <taxon>Bacillota</taxon>
        <taxon>Clostridia</taxon>
        <taxon>Lachnospirales</taxon>
        <taxon>Lachnospiraceae</taxon>
        <taxon>Diplocloster</taxon>
    </lineage>
</organism>
<dbReference type="AlphaFoldDB" id="A0A949K0K7"/>
<accession>A0A949K0K7</accession>
<dbReference type="Pfam" id="PF03816">
    <property type="entry name" value="LytR_cpsA_psr"/>
    <property type="match status" value="1"/>
</dbReference>
<dbReference type="Proteomes" id="UP000712157">
    <property type="component" value="Unassembled WGS sequence"/>
</dbReference>
<reference evidence="4" key="1">
    <citation type="submission" date="2021-06" db="EMBL/GenBank/DDBJ databases">
        <title>Description of novel taxa of the family Lachnospiraceae.</title>
        <authorList>
            <person name="Chaplin A.V."/>
            <person name="Sokolova S.R."/>
            <person name="Pikina A.P."/>
            <person name="Korzhanova M."/>
            <person name="Belova V."/>
            <person name="Korostin D."/>
            <person name="Efimov B.A."/>
        </authorList>
    </citation>
    <scope>NUCLEOTIDE SEQUENCE</scope>
    <source>
        <strain evidence="4">ASD5720</strain>
    </source>
</reference>
<feature type="domain" description="Cell envelope-related transcriptional attenuator" evidence="3">
    <location>
        <begin position="96"/>
        <end position="255"/>
    </location>
</feature>